<protein>
    <submittedName>
        <fullName evidence="1">Uncharacterized protein</fullName>
    </submittedName>
</protein>
<dbReference type="HOGENOM" id="CLU_1230554_0_0_1"/>
<gene>
    <name evidence="1" type="ORF">SERLADRAFT_442553</name>
</gene>
<dbReference type="Proteomes" id="UP000008064">
    <property type="component" value="Unassembled WGS sequence"/>
</dbReference>
<dbReference type="OrthoDB" id="3260919at2759"/>
<organism>
    <name type="scientific">Serpula lacrymans var. lacrymans (strain S7.9)</name>
    <name type="common">Dry rot fungus</name>
    <dbReference type="NCBI Taxonomy" id="578457"/>
    <lineage>
        <taxon>Eukaryota</taxon>
        <taxon>Fungi</taxon>
        <taxon>Dikarya</taxon>
        <taxon>Basidiomycota</taxon>
        <taxon>Agaricomycotina</taxon>
        <taxon>Agaricomycetes</taxon>
        <taxon>Agaricomycetidae</taxon>
        <taxon>Boletales</taxon>
        <taxon>Coniophorineae</taxon>
        <taxon>Serpulaceae</taxon>
        <taxon>Serpula</taxon>
    </lineage>
</organism>
<name>F8P9U1_SERL9</name>
<sequence length="225" mass="24455">MFGGLLSIKEEEDPGADNPQDLLDMTCSSDIEPASILQDLNIDPTLLQAASRQAVSPVASSSEFPSVHAKRKLVHDLTCEETPAKLEGPMQKEARLTTVSQDLEGEHTLAVSKQRVSGSGSTAIQSFFTSHKPLADSTSIKVQTGSLTVPTAATASASSLHTVLPTNNKQGLTRSQQLFHICSGIDPWSLNISSDAEFYLFMDMRLEYKWTTFGMNSHKWVQATD</sequence>
<evidence type="ECO:0000313" key="1">
    <source>
        <dbReference type="EMBL" id="EGO20420.1"/>
    </source>
</evidence>
<dbReference type="EMBL" id="GL945441">
    <property type="protein sequence ID" value="EGO20420.1"/>
    <property type="molecule type" value="Genomic_DNA"/>
</dbReference>
<dbReference type="KEGG" id="sla:SERLADRAFT_442553"/>
<reference evidence="1" key="1">
    <citation type="submission" date="2011-04" db="EMBL/GenBank/DDBJ databases">
        <title>Evolution of plant cell wall degrading machinery underlies the functional diversity of forest fungi.</title>
        <authorList>
            <consortium name="US DOE Joint Genome Institute (JGI-PGF)"/>
            <person name="Eastwood D.C."/>
            <person name="Floudas D."/>
            <person name="Binder M."/>
            <person name="Majcherczyk A."/>
            <person name="Schneider P."/>
            <person name="Aerts A."/>
            <person name="Asiegbu F.O."/>
            <person name="Baker S.E."/>
            <person name="Barry K."/>
            <person name="Bendiksby M."/>
            <person name="Blumentritt M."/>
            <person name="Coutinho P.M."/>
            <person name="Cullen D."/>
            <person name="Cullen D."/>
            <person name="Gathman A."/>
            <person name="Goodell B."/>
            <person name="Henrissat B."/>
            <person name="Ihrmark K."/>
            <person name="Kauserud H."/>
            <person name="Kohler A."/>
            <person name="LaButti K."/>
            <person name="Lapidus A."/>
            <person name="Lavin J.L."/>
            <person name="Lee Y.-H."/>
            <person name="Lindquist E."/>
            <person name="Lilly W."/>
            <person name="Lucas S."/>
            <person name="Morin E."/>
            <person name="Murat C."/>
            <person name="Oguiza J.A."/>
            <person name="Park J."/>
            <person name="Pisabarro A.G."/>
            <person name="Riley R."/>
            <person name="Rosling A."/>
            <person name="Salamov A."/>
            <person name="Schmidt O."/>
            <person name="Schmutz J."/>
            <person name="Skrede I."/>
            <person name="Stenlid J."/>
            <person name="Wiebenga A."/>
            <person name="Xie X."/>
            <person name="Kues U."/>
            <person name="Hibbett D.S."/>
            <person name="Hoffmeister D."/>
            <person name="Hogberg N."/>
            <person name="Martin F."/>
            <person name="Grigoriev I.V."/>
            <person name="Watkinson S.C."/>
        </authorList>
    </citation>
    <scope>NUCLEOTIDE SEQUENCE</scope>
    <source>
        <strain evidence="1">S7.9</strain>
    </source>
</reference>
<accession>F8P9U1</accession>
<dbReference type="GeneID" id="18815747"/>
<proteinExistence type="predicted"/>
<dbReference type="AlphaFoldDB" id="F8P9U1"/>
<dbReference type="RefSeq" id="XP_007323165.1">
    <property type="nucleotide sequence ID" value="XM_007323103.1"/>
</dbReference>